<dbReference type="CDD" id="cd00077">
    <property type="entry name" value="HDc"/>
    <property type="match status" value="1"/>
</dbReference>
<dbReference type="PROSITE" id="PS51671">
    <property type="entry name" value="ACT"/>
    <property type="match status" value="1"/>
</dbReference>
<dbReference type="NCBIfam" id="TIGR01693">
    <property type="entry name" value="UTase_glnD"/>
    <property type="match status" value="1"/>
</dbReference>
<evidence type="ECO:0000256" key="4">
    <source>
        <dbReference type="ARBA" id="ARBA00022801"/>
    </source>
</evidence>
<evidence type="ECO:0000256" key="2">
    <source>
        <dbReference type="ARBA" id="ARBA00022695"/>
    </source>
</evidence>
<name>A0A9D1WF20_9GAMM</name>
<evidence type="ECO:0000259" key="9">
    <source>
        <dbReference type="PROSITE" id="PS51671"/>
    </source>
</evidence>
<dbReference type="Pfam" id="PF01966">
    <property type="entry name" value="HD"/>
    <property type="match status" value="1"/>
</dbReference>
<dbReference type="GO" id="GO:0006808">
    <property type="term" value="P:regulation of nitrogen utilization"/>
    <property type="evidence" value="ECO:0007669"/>
    <property type="project" value="UniProtKB-UniRule"/>
</dbReference>
<evidence type="ECO:0000256" key="3">
    <source>
        <dbReference type="ARBA" id="ARBA00022737"/>
    </source>
</evidence>
<feature type="domain" description="HD" evidence="10">
    <location>
        <begin position="466"/>
        <end position="587"/>
    </location>
</feature>
<dbReference type="PROSITE" id="PS51831">
    <property type="entry name" value="HD"/>
    <property type="match status" value="1"/>
</dbReference>
<feature type="region of interest" description="Uridylyltransferase" evidence="8">
    <location>
        <begin position="1"/>
        <end position="347"/>
    </location>
</feature>
<dbReference type="Pfam" id="PF08335">
    <property type="entry name" value="GlnD_UR_UTase"/>
    <property type="match status" value="1"/>
</dbReference>
<dbReference type="InterPro" id="IPR006674">
    <property type="entry name" value="HD_domain"/>
</dbReference>
<dbReference type="SUPFAM" id="SSF81593">
    <property type="entry name" value="Nucleotidyltransferase substrate binding subunit/domain"/>
    <property type="match status" value="1"/>
</dbReference>
<comment type="similarity">
    <text evidence="8">Belongs to the GlnD family.</text>
</comment>
<protein>
    <recommendedName>
        <fullName evidence="8">Bifunctional uridylyltransferase/uridylyl-removing enzyme</fullName>
        <shortName evidence="8">UTase/UR</shortName>
    </recommendedName>
    <alternativeName>
        <fullName evidence="8">Bifunctional [protein-PII] modification enzyme</fullName>
    </alternativeName>
    <alternativeName>
        <fullName evidence="8">Bifunctional nitrogen sensor protein</fullName>
    </alternativeName>
    <domain>
        <recommendedName>
            <fullName evidence="8">[Protein-PII] uridylyltransferase</fullName>
            <shortName evidence="8">PII uridylyltransferase</shortName>
            <shortName evidence="8">UTase</shortName>
            <ecNumber evidence="8">2.7.7.59</ecNumber>
        </recommendedName>
    </domain>
    <domain>
        <recommendedName>
            <fullName evidence="8">[Protein-PII]-UMP uridylyl-removing enzyme</fullName>
            <shortName evidence="8">UR</shortName>
            <ecNumber evidence="8">3.1.4.-</ecNumber>
        </recommendedName>
    </domain>
</protein>
<dbReference type="InterPro" id="IPR013546">
    <property type="entry name" value="PII_UdlTrfase/GS_AdlTrfase"/>
</dbReference>
<dbReference type="GO" id="GO:0008081">
    <property type="term" value="F:phosphoric diester hydrolase activity"/>
    <property type="evidence" value="ECO:0007669"/>
    <property type="project" value="UniProtKB-UniRule"/>
</dbReference>
<comment type="function">
    <text evidence="8">Modifies, by uridylylation and deuridylylation, the PII regulatory proteins (GlnB and homologs), in response to the nitrogen status of the cell that GlnD senses through the glutamine level. Under low glutamine levels, catalyzes the conversion of the PII proteins and UTP to PII-UMP and PPi, while under higher glutamine levels, GlnD hydrolyzes PII-UMP to PII and UMP (deuridylylation). Thus, controls uridylylation state and activity of the PII proteins, and plays an important role in the regulation of nitrogen metabolism.</text>
</comment>
<dbReference type="PANTHER" id="PTHR47320">
    <property type="entry name" value="BIFUNCTIONAL URIDYLYLTRANSFERASE/URIDYLYL-REMOVING ENZYME"/>
    <property type="match status" value="1"/>
</dbReference>
<dbReference type="Proteomes" id="UP000886829">
    <property type="component" value="Unassembled WGS sequence"/>
</dbReference>
<dbReference type="EMBL" id="DXEV01000182">
    <property type="protein sequence ID" value="HIX57642.1"/>
    <property type="molecule type" value="Genomic_DNA"/>
</dbReference>
<dbReference type="InterPro" id="IPR010043">
    <property type="entry name" value="UTase/UR"/>
</dbReference>
<dbReference type="AlphaFoldDB" id="A0A9D1WF20"/>
<dbReference type="EC" id="3.1.4.-" evidence="8"/>
<dbReference type="EC" id="2.7.7.59" evidence="8"/>
<reference evidence="11" key="2">
    <citation type="submission" date="2021-04" db="EMBL/GenBank/DDBJ databases">
        <authorList>
            <person name="Gilroy R."/>
        </authorList>
    </citation>
    <scope>NUCLEOTIDE SEQUENCE</scope>
    <source>
        <strain evidence="11">USASDec5-558</strain>
    </source>
</reference>
<comment type="catalytic activity">
    <reaction evidence="8">
        <text>[protein-PII]-L-tyrosine + UTP = [protein-PII]-uridylyl-L-tyrosine + diphosphate</text>
        <dbReference type="Rhea" id="RHEA:13673"/>
        <dbReference type="Rhea" id="RHEA-COMP:12147"/>
        <dbReference type="Rhea" id="RHEA-COMP:12148"/>
        <dbReference type="ChEBI" id="CHEBI:33019"/>
        <dbReference type="ChEBI" id="CHEBI:46398"/>
        <dbReference type="ChEBI" id="CHEBI:46858"/>
        <dbReference type="ChEBI" id="CHEBI:90602"/>
        <dbReference type="EC" id="2.7.7.59"/>
    </reaction>
</comment>
<dbReference type="InterPro" id="IPR003607">
    <property type="entry name" value="HD/PDEase_dom"/>
</dbReference>
<reference evidence="11" key="1">
    <citation type="journal article" date="2021" name="PeerJ">
        <title>Extensive microbial diversity within the chicken gut microbiome revealed by metagenomics and culture.</title>
        <authorList>
            <person name="Gilroy R."/>
            <person name="Ravi A."/>
            <person name="Getino M."/>
            <person name="Pursley I."/>
            <person name="Horton D.L."/>
            <person name="Alikhan N.F."/>
            <person name="Baker D."/>
            <person name="Gharbi K."/>
            <person name="Hall N."/>
            <person name="Watson M."/>
            <person name="Adriaenssens E.M."/>
            <person name="Foster-Nyarko E."/>
            <person name="Jarju S."/>
            <person name="Secka A."/>
            <person name="Antonio M."/>
            <person name="Oren A."/>
            <person name="Chaudhuri R.R."/>
            <person name="La Ragione R."/>
            <person name="Hildebrand F."/>
            <person name="Pallen M.J."/>
        </authorList>
    </citation>
    <scope>NUCLEOTIDE SEQUENCE</scope>
    <source>
        <strain evidence="11">USASDec5-558</strain>
    </source>
</reference>
<dbReference type="InterPro" id="IPR002912">
    <property type="entry name" value="ACT_dom"/>
</dbReference>
<dbReference type="SUPFAM" id="SSF55021">
    <property type="entry name" value="ACT-like"/>
    <property type="match status" value="1"/>
</dbReference>
<dbReference type="InterPro" id="IPR043519">
    <property type="entry name" value="NT_sf"/>
</dbReference>
<accession>A0A9D1WF20</accession>
<organism evidence="11 12">
    <name type="scientific">Candidatus Anaerobiospirillum pullistercoris</name>
    <dbReference type="NCBI Taxonomy" id="2838452"/>
    <lineage>
        <taxon>Bacteria</taxon>
        <taxon>Pseudomonadati</taxon>
        <taxon>Pseudomonadota</taxon>
        <taxon>Gammaproteobacteria</taxon>
        <taxon>Aeromonadales</taxon>
        <taxon>Succinivibrionaceae</taxon>
        <taxon>Anaerobiospirillum</taxon>
    </lineage>
</organism>
<evidence type="ECO:0000256" key="6">
    <source>
        <dbReference type="ARBA" id="ARBA00023268"/>
    </source>
</evidence>
<dbReference type="HAMAP" id="MF_00277">
    <property type="entry name" value="PII_uridylyl_transf"/>
    <property type="match status" value="1"/>
</dbReference>
<dbReference type="GO" id="GO:0008893">
    <property type="term" value="F:guanosine-3',5'-bis(diphosphate) 3'-diphosphatase activity"/>
    <property type="evidence" value="ECO:0007669"/>
    <property type="project" value="UniProtKB-EC"/>
</dbReference>
<dbReference type="PANTHER" id="PTHR47320:SF1">
    <property type="entry name" value="BIFUNCTIONAL URIDYLYLTRANSFERASE_URIDYLYL-REMOVING ENZYME"/>
    <property type="match status" value="1"/>
</dbReference>
<dbReference type="SUPFAM" id="SSF81301">
    <property type="entry name" value="Nucleotidyltransferase"/>
    <property type="match status" value="1"/>
</dbReference>
<evidence type="ECO:0000259" key="10">
    <source>
        <dbReference type="PROSITE" id="PS51831"/>
    </source>
</evidence>
<comment type="domain">
    <text evidence="8">Has four distinct domains: an N-terminal nucleotidyltransferase (NT) domain responsible for UTase activity, a central HD domain that encodes UR activity, and two C-terminal ACT domains that seem to have a role in glutamine sensing.</text>
</comment>
<evidence type="ECO:0000256" key="1">
    <source>
        <dbReference type="ARBA" id="ARBA00022679"/>
    </source>
</evidence>
<keyword evidence="6 8" id="KW-0511">Multifunctional enzyme</keyword>
<dbReference type="InterPro" id="IPR045865">
    <property type="entry name" value="ACT-like_dom_sf"/>
</dbReference>
<comment type="caution">
    <text evidence="8">Lacks conserved residue(s) required for the propagation of feature annotation.</text>
</comment>
<evidence type="ECO:0000256" key="8">
    <source>
        <dbReference type="HAMAP-Rule" id="MF_00277"/>
    </source>
</evidence>
<evidence type="ECO:0000256" key="7">
    <source>
        <dbReference type="ARBA" id="ARBA00047968"/>
    </source>
</evidence>
<dbReference type="CDD" id="cd04899">
    <property type="entry name" value="ACT_ACR-UUR-like_2"/>
    <property type="match status" value="1"/>
</dbReference>
<dbReference type="GO" id="GO:0008773">
    <property type="term" value="F:[protein-PII] uridylyltransferase activity"/>
    <property type="evidence" value="ECO:0007669"/>
    <property type="project" value="UniProtKB-UniRule"/>
</dbReference>
<dbReference type="SUPFAM" id="SSF109604">
    <property type="entry name" value="HD-domain/PDEase-like"/>
    <property type="match status" value="1"/>
</dbReference>
<comment type="catalytic activity">
    <reaction evidence="8">
        <text>[protein-PII]-uridylyl-L-tyrosine + H2O = [protein-PII]-L-tyrosine + UMP + H(+)</text>
        <dbReference type="Rhea" id="RHEA:48600"/>
        <dbReference type="Rhea" id="RHEA-COMP:12147"/>
        <dbReference type="Rhea" id="RHEA-COMP:12148"/>
        <dbReference type="ChEBI" id="CHEBI:15377"/>
        <dbReference type="ChEBI" id="CHEBI:15378"/>
        <dbReference type="ChEBI" id="CHEBI:46858"/>
        <dbReference type="ChEBI" id="CHEBI:57865"/>
        <dbReference type="ChEBI" id="CHEBI:90602"/>
    </reaction>
</comment>
<evidence type="ECO:0000256" key="5">
    <source>
        <dbReference type="ARBA" id="ARBA00022842"/>
    </source>
</evidence>
<keyword evidence="2 8" id="KW-0548">Nucleotidyltransferase</keyword>
<dbReference type="CDD" id="cd05401">
    <property type="entry name" value="NT_GlnE_GlnD_like"/>
    <property type="match status" value="1"/>
</dbReference>
<keyword evidence="5 8" id="KW-0460">Magnesium</keyword>
<evidence type="ECO:0000313" key="12">
    <source>
        <dbReference type="Proteomes" id="UP000886829"/>
    </source>
</evidence>
<dbReference type="PIRSF" id="PIRSF006288">
    <property type="entry name" value="PII_uridyltransf"/>
    <property type="match status" value="1"/>
</dbReference>
<comment type="catalytic activity">
    <reaction evidence="7">
        <text>guanosine 3',5'-bis(diphosphate) + H2O = GDP + diphosphate + H(+)</text>
        <dbReference type="Rhea" id="RHEA:14253"/>
        <dbReference type="ChEBI" id="CHEBI:15377"/>
        <dbReference type="ChEBI" id="CHEBI:15378"/>
        <dbReference type="ChEBI" id="CHEBI:33019"/>
        <dbReference type="ChEBI" id="CHEBI:58189"/>
        <dbReference type="ChEBI" id="CHEBI:77828"/>
        <dbReference type="EC" id="3.1.7.2"/>
    </reaction>
</comment>
<feature type="domain" description="ACT" evidence="9">
    <location>
        <begin position="814"/>
        <end position="889"/>
    </location>
</feature>
<keyword evidence="4 8" id="KW-0378">Hydrolase</keyword>
<sequence>MYTSINLPRTQKVVNLLQEQPFTSDLDITTLKSGREYLAQLEEQLVKFFDDSYAVSSLLEYRTYYFDRMLQKLFVHFGLDTVPTLTLLAVGGYGRRELFLKSDIDILVVSKDPLSPEAQEKVSAFISYLWDLKLDIGSSVRTIAECLENVNADLTICTNLLETHFICGHQEIYELLLKTIHDDSTWNTKRFFHAKVAEELERHHAYKDTAYSLEPDLKQNPGGIRDIHVMQWIANFHFQARTAEDMLSLGFLSPEEYEELIESRDVLYQVRYALHVCNRKEDNRLTLDYQPSVAERLGYSGTTNVCVENMMRDLYRSLRRIRELNSMTLQLEVLRITGHLGDEETQFLSNDFLRRGPLIDVTSPDVFENNKSKMLEIFFMMSKYPEVVGLHVNCLRLLRRTRRSLSNYLVEIPECRAIFKSILENPQAACMALPLMHEHRILSAYMQSWEKIEGLSQFDMFHTFTVDEHTVRVIKNIDLLARSPDNAHSLFKHVYNQISNPEILIVAALMHDIAKGQGGHHAQLGAGEALYFCQLHKYTLYQTRLVSWLVYNHLLMSATALRRDINDPQVVNEFSKQVQDEEHLNLLYCLSVADINATNDHEWNSWKDQVFKQLYFSTRQALRHGLEMPHDIKLHAHENQQIALSYIHDLSEQDVRTYWSYFKPNYFIYYTPFELAWHTRNILTYHEEHKPLILFAQHPDTGTEMLIYIKENDKRFNFGYLAYIMAKKRLNIQSSQFIRNKLNHSLFTIKFQSQKGTCIDNDRLHSIRLALLQGINEEEPSIERLNLDKDKKPKVFKLPTVINYLEDQQKESTNLEISTLDQPGLLAKIGITFGNYGIFVRSARITTTGERADDFFSITDKQGRPLSERNKDRLAKALYQVLMPQSEDKAAGA</sequence>
<comment type="cofactor">
    <cofactor evidence="8">
        <name>Mg(2+)</name>
        <dbReference type="ChEBI" id="CHEBI:18420"/>
    </cofactor>
</comment>
<dbReference type="SMART" id="SM00471">
    <property type="entry name" value="HDc"/>
    <property type="match status" value="1"/>
</dbReference>
<comment type="activity regulation">
    <text evidence="8">Uridylyltransferase (UTase) activity is inhibited by glutamine, while glutamine activates uridylyl-removing (UR) activity.</text>
</comment>
<gene>
    <name evidence="8 11" type="primary">glnD</name>
    <name evidence="11" type="ORF">H9850_09265</name>
</gene>
<proteinExistence type="inferred from homology"/>
<evidence type="ECO:0000313" key="11">
    <source>
        <dbReference type="EMBL" id="HIX57642.1"/>
    </source>
</evidence>
<keyword evidence="3" id="KW-0677">Repeat</keyword>
<comment type="caution">
    <text evidence="11">The sequence shown here is derived from an EMBL/GenBank/DDBJ whole genome shotgun (WGS) entry which is preliminary data.</text>
</comment>
<keyword evidence="1 8" id="KW-0808">Transferase</keyword>
<dbReference type="Gene3D" id="1.10.3210.10">
    <property type="entry name" value="Hypothetical protein af1432"/>
    <property type="match status" value="1"/>
</dbReference>